<evidence type="ECO:0000256" key="3">
    <source>
        <dbReference type="ARBA" id="ARBA00023002"/>
    </source>
</evidence>
<dbReference type="NCBIfam" id="NF001808">
    <property type="entry name" value="PRK00522.1"/>
    <property type="match status" value="1"/>
</dbReference>
<keyword evidence="8" id="KW-1185">Reference proteome</keyword>
<evidence type="ECO:0000256" key="5">
    <source>
        <dbReference type="ARBA" id="ARBA00023284"/>
    </source>
</evidence>
<protein>
    <submittedName>
        <fullName evidence="7">Thiol peroxidase</fullName>
        <ecNumber evidence="7">1.11.1.-</ecNumber>
    </submittedName>
</protein>
<dbReference type="InterPro" id="IPR013766">
    <property type="entry name" value="Thioredoxin_domain"/>
</dbReference>
<evidence type="ECO:0000256" key="1">
    <source>
        <dbReference type="ARBA" id="ARBA00022559"/>
    </source>
</evidence>
<keyword evidence="5" id="KW-0676">Redox-active center</keyword>
<proteinExistence type="predicted"/>
<dbReference type="PROSITE" id="PS51352">
    <property type="entry name" value="THIOREDOXIN_2"/>
    <property type="match status" value="1"/>
</dbReference>
<feature type="domain" description="Thioredoxin" evidence="6">
    <location>
        <begin position="20"/>
        <end position="170"/>
    </location>
</feature>
<dbReference type="InterPro" id="IPR018219">
    <property type="entry name" value="Tpx_CS"/>
</dbReference>
<dbReference type="EC" id="1.11.1.-" evidence="7"/>
<dbReference type="InterPro" id="IPR050455">
    <property type="entry name" value="Tpx_Peroxidase_subfamily"/>
</dbReference>
<gene>
    <name evidence="7" type="ORF">D3Z33_03005</name>
</gene>
<name>A0A845QZN6_9CLOT</name>
<dbReference type="OrthoDB" id="9781543at2"/>
<reference evidence="7 8" key="1">
    <citation type="submission" date="2018-08" db="EMBL/GenBank/DDBJ databases">
        <title>Murine metabolic-syndrome-specific gut microbial biobank.</title>
        <authorList>
            <person name="Liu C."/>
        </authorList>
    </citation>
    <scope>NUCLEOTIDE SEQUENCE [LARGE SCALE GENOMIC DNA]</scope>
    <source>
        <strain evidence="7 8">583</strain>
    </source>
</reference>
<dbReference type="EMBL" id="QXXA01000004">
    <property type="protein sequence ID" value="NBI05823.1"/>
    <property type="molecule type" value="Genomic_DNA"/>
</dbReference>
<dbReference type="AlphaFoldDB" id="A0A845QZN6"/>
<sequence>MTNKNITFGGKPVTLKGTQVKIGDKAENFKALKQDLSEFDFYNETEGKIKVISVVPSIDTGVCSLQTQRFNEESTKLSDDVFIVTISVDLPFAQKRFCGAEGIENIKVVSDHKDLDFGDKYGFTIEEFRLLSRGVLVINKDNKIEYVEYLDEVTNHPNYDKALEEIKKLI</sequence>
<dbReference type="InterPro" id="IPR002065">
    <property type="entry name" value="TPX"/>
</dbReference>
<organism evidence="7 8">
    <name type="scientific">Senegalia massiliensis</name>
    <dbReference type="NCBI Taxonomy" id="1720316"/>
    <lineage>
        <taxon>Bacteria</taxon>
        <taxon>Bacillati</taxon>
        <taxon>Bacillota</taxon>
        <taxon>Clostridia</taxon>
        <taxon>Eubacteriales</taxon>
        <taxon>Clostridiaceae</taxon>
        <taxon>Senegalia</taxon>
    </lineage>
</organism>
<evidence type="ECO:0000313" key="7">
    <source>
        <dbReference type="EMBL" id="NBI05823.1"/>
    </source>
</evidence>
<dbReference type="PANTHER" id="PTHR43110">
    <property type="entry name" value="THIOL PEROXIDASE"/>
    <property type="match status" value="1"/>
</dbReference>
<dbReference type="Pfam" id="PF08534">
    <property type="entry name" value="Redoxin"/>
    <property type="match status" value="1"/>
</dbReference>
<dbReference type="InterPro" id="IPR013740">
    <property type="entry name" value="Redoxin"/>
</dbReference>
<evidence type="ECO:0000259" key="6">
    <source>
        <dbReference type="PROSITE" id="PS51352"/>
    </source>
</evidence>
<keyword evidence="4" id="KW-1015">Disulfide bond</keyword>
<dbReference type="Gene3D" id="3.40.30.10">
    <property type="entry name" value="Glutaredoxin"/>
    <property type="match status" value="1"/>
</dbReference>
<dbReference type="RefSeq" id="WP_160196312.1">
    <property type="nucleotide sequence ID" value="NZ_QXXA01000004.1"/>
</dbReference>
<evidence type="ECO:0000256" key="4">
    <source>
        <dbReference type="ARBA" id="ARBA00023157"/>
    </source>
</evidence>
<evidence type="ECO:0000256" key="2">
    <source>
        <dbReference type="ARBA" id="ARBA00022862"/>
    </source>
</evidence>
<keyword evidence="2" id="KW-0049">Antioxidant</keyword>
<keyword evidence="3 7" id="KW-0560">Oxidoreductase</keyword>
<dbReference type="GO" id="GO:0008379">
    <property type="term" value="F:thioredoxin peroxidase activity"/>
    <property type="evidence" value="ECO:0007669"/>
    <property type="project" value="InterPro"/>
</dbReference>
<accession>A0A845QZN6</accession>
<dbReference type="CDD" id="cd03014">
    <property type="entry name" value="PRX_Atyp2cys"/>
    <property type="match status" value="1"/>
</dbReference>
<dbReference type="PROSITE" id="PS01265">
    <property type="entry name" value="TPX"/>
    <property type="match status" value="1"/>
</dbReference>
<dbReference type="Proteomes" id="UP000467132">
    <property type="component" value="Unassembled WGS sequence"/>
</dbReference>
<comment type="caution">
    <text evidence="7">The sequence shown here is derived from an EMBL/GenBank/DDBJ whole genome shotgun (WGS) entry which is preliminary data.</text>
</comment>
<dbReference type="PANTHER" id="PTHR43110:SF1">
    <property type="entry name" value="THIOL PEROXIDASE"/>
    <property type="match status" value="1"/>
</dbReference>
<dbReference type="SUPFAM" id="SSF52833">
    <property type="entry name" value="Thioredoxin-like"/>
    <property type="match status" value="1"/>
</dbReference>
<dbReference type="InterPro" id="IPR036249">
    <property type="entry name" value="Thioredoxin-like_sf"/>
</dbReference>
<evidence type="ECO:0000313" key="8">
    <source>
        <dbReference type="Proteomes" id="UP000467132"/>
    </source>
</evidence>
<keyword evidence="1 7" id="KW-0575">Peroxidase</keyword>